<evidence type="ECO:0000256" key="7">
    <source>
        <dbReference type="ARBA" id="ARBA00023004"/>
    </source>
</evidence>
<dbReference type="Gene3D" id="3.30.70.20">
    <property type="match status" value="1"/>
</dbReference>
<dbReference type="InterPro" id="IPR011989">
    <property type="entry name" value="ARM-like"/>
</dbReference>
<dbReference type="EMBL" id="JAFBEE010000004">
    <property type="protein sequence ID" value="MBM7614430.1"/>
    <property type="molecule type" value="Genomic_DNA"/>
</dbReference>
<dbReference type="InterPro" id="IPR013542">
    <property type="entry name" value="QueG_DUF1730"/>
</dbReference>
<evidence type="ECO:0000256" key="8">
    <source>
        <dbReference type="ARBA" id="ARBA00023014"/>
    </source>
</evidence>
<evidence type="ECO:0000313" key="10">
    <source>
        <dbReference type="EMBL" id="MBM7614430.1"/>
    </source>
</evidence>
<keyword evidence="1" id="KW-0004">4Fe-4S</keyword>
<gene>
    <name evidence="10" type="ORF">JOC73_000941</name>
</gene>
<protein>
    <submittedName>
        <fullName evidence="10">Epoxyqueuosine reductase</fullName>
        <ecNumber evidence="10">1.17.99.6</ecNumber>
    </submittedName>
</protein>
<dbReference type="PANTHER" id="PTHR30002">
    <property type="entry name" value="EPOXYQUEUOSINE REDUCTASE"/>
    <property type="match status" value="1"/>
</dbReference>
<dbReference type="InterPro" id="IPR017896">
    <property type="entry name" value="4Fe4S_Fe-S-bd"/>
</dbReference>
<evidence type="ECO:0000256" key="3">
    <source>
        <dbReference type="ARBA" id="ARBA00022694"/>
    </source>
</evidence>
<proteinExistence type="predicted"/>
<evidence type="ECO:0000313" key="11">
    <source>
        <dbReference type="Proteomes" id="UP001314796"/>
    </source>
</evidence>
<evidence type="ECO:0000256" key="5">
    <source>
        <dbReference type="ARBA" id="ARBA00022785"/>
    </source>
</evidence>
<keyword evidence="7" id="KW-0408">Iron</keyword>
<dbReference type="PROSITE" id="PS00198">
    <property type="entry name" value="4FE4S_FER_1"/>
    <property type="match status" value="1"/>
</dbReference>
<organism evidence="10 11">
    <name type="scientific">Alkaliphilus hydrothermalis</name>
    <dbReference type="NCBI Taxonomy" id="1482730"/>
    <lineage>
        <taxon>Bacteria</taxon>
        <taxon>Bacillati</taxon>
        <taxon>Bacillota</taxon>
        <taxon>Clostridia</taxon>
        <taxon>Peptostreptococcales</taxon>
        <taxon>Natronincolaceae</taxon>
        <taxon>Alkaliphilus</taxon>
    </lineage>
</organism>
<dbReference type="NCBIfam" id="TIGR00276">
    <property type="entry name" value="tRNA epoxyqueuosine(34) reductase QueG"/>
    <property type="match status" value="1"/>
</dbReference>
<keyword evidence="6 10" id="KW-0560">Oxidoreductase</keyword>
<dbReference type="SUPFAM" id="SSF46548">
    <property type="entry name" value="alpha-helical ferredoxin"/>
    <property type="match status" value="1"/>
</dbReference>
<evidence type="ECO:0000256" key="2">
    <source>
        <dbReference type="ARBA" id="ARBA00022490"/>
    </source>
</evidence>
<evidence type="ECO:0000256" key="4">
    <source>
        <dbReference type="ARBA" id="ARBA00022723"/>
    </source>
</evidence>
<feature type="domain" description="4Fe-4S ferredoxin-type" evidence="9">
    <location>
        <begin position="176"/>
        <end position="205"/>
    </location>
</feature>
<dbReference type="Gene3D" id="1.25.10.10">
    <property type="entry name" value="Leucine-rich Repeat Variant"/>
    <property type="match status" value="1"/>
</dbReference>
<sequence length="355" mass="40366">MNLKDKIINYAKAIGVDLIGFTSAQPFEEVRQILEDRREAQYLTGFEEEDIELRIDPRKTLQTAKSIIVIGQGYYIDDSQLEVEKPQYYGELARTAWGKDYHLVLHEKLEAIGKLLEIEVAGAEYKAFVDTGPLVDREVAHRAGLGWYGYNSTLINEEYGSWFFIGYMITNVEIKGDMPLKNKECLGCNLCIEHCPSGAIEAPYVFNGNRCLSCLLQKRTDIAEEDRVKLVKRLYGCDVCQTICPHNKGVRASSTKDFVPMGTSHQVDLVKLLNMSNKEFKEAFKDNASGWRGKKVLQRNAIIALVNQGTPEAIQYLTPLLKDPRLDIRQYAEWGIERLKEKKNTSKANTENNNQ</sequence>
<dbReference type="PROSITE" id="PS51379">
    <property type="entry name" value="4FE4S_FER_2"/>
    <property type="match status" value="1"/>
</dbReference>
<keyword evidence="2" id="KW-0963">Cytoplasm</keyword>
<dbReference type="InterPro" id="IPR017900">
    <property type="entry name" value="4Fe4S_Fe_S_CS"/>
</dbReference>
<name>A0ABS2NNB4_9FIRM</name>
<keyword evidence="4" id="KW-0479">Metal-binding</keyword>
<accession>A0ABS2NNB4</accession>
<comment type="caution">
    <text evidence="10">The sequence shown here is derived from an EMBL/GenBank/DDBJ whole genome shotgun (WGS) entry which is preliminary data.</text>
</comment>
<dbReference type="EC" id="1.17.99.6" evidence="10"/>
<evidence type="ECO:0000256" key="1">
    <source>
        <dbReference type="ARBA" id="ARBA00022485"/>
    </source>
</evidence>
<dbReference type="Pfam" id="PF13484">
    <property type="entry name" value="Fer4_16"/>
    <property type="match status" value="1"/>
</dbReference>
<dbReference type="PANTHER" id="PTHR30002:SF4">
    <property type="entry name" value="EPOXYQUEUOSINE REDUCTASE"/>
    <property type="match status" value="1"/>
</dbReference>
<dbReference type="Proteomes" id="UP001314796">
    <property type="component" value="Unassembled WGS sequence"/>
</dbReference>
<evidence type="ECO:0000259" key="9">
    <source>
        <dbReference type="PROSITE" id="PS51379"/>
    </source>
</evidence>
<dbReference type="RefSeq" id="WP_204400696.1">
    <property type="nucleotide sequence ID" value="NZ_JAFBEE010000004.1"/>
</dbReference>
<dbReference type="GO" id="GO:0052693">
    <property type="term" value="F:epoxyqueuosine reductase activity"/>
    <property type="evidence" value="ECO:0007669"/>
    <property type="project" value="UniProtKB-EC"/>
</dbReference>
<keyword evidence="11" id="KW-1185">Reference proteome</keyword>
<keyword evidence="3" id="KW-0819">tRNA processing</keyword>
<dbReference type="Pfam" id="PF08331">
    <property type="entry name" value="QueG_DUF1730"/>
    <property type="match status" value="1"/>
</dbReference>
<reference evidence="10 11" key="1">
    <citation type="submission" date="2021-01" db="EMBL/GenBank/DDBJ databases">
        <title>Genomic Encyclopedia of Type Strains, Phase IV (KMG-IV): sequencing the most valuable type-strain genomes for metagenomic binning, comparative biology and taxonomic classification.</title>
        <authorList>
            <person name="Goeker M."/>
        </authorList>
    </citation>
    <scope>NUCLEOTIDE SEQUENCE [LARGE SCALE GENOMIC DNA]</scope>
    <source>
        <strain evidence="10 11">DSM 25890</strain>
    </source>
</reference>
<dbReference type="InterPro" id="IPR004453">
    <property type="entry name" value="QueG"/>
</dbReference>
<keyword evidence="8" id="KW-0411">Iron-sulfur</keyword>
<keyword evidence="5" id="KW-0671">Queuosine biosynthesis</keyword>
<evidence type="ECO:0000256" key="6">
    <source>
        <dbReference type="ARBA" id="ARBA00023002"/>
    </source>
</evidence>